<keyword evidence="3" id="KW-0804">Transcription</keyword>
<dbReference type="OrthoDB" id="457376at2"/>
<evidence type="ECO:0000313" key="5">
    <source>
        <dbReference type="EMBL" id="TGA99916.1"/>
    </source>
</evidence>
<dbReference type="GO" id="GO:0045892">
    <property type="term" value="P:negative regulation of DNA-templated transcription"/>
    <property type="evidence" value="ECO:0007669"/>
    <property type="project" value="TreeGrafter"/>
</dbReference>
<sequence>MMDLSNSNIQTVLPKYYIVKKAVLDYIQSGKLKKDDLIPTEKLLQQKFNVSRITVKRALDELTTEGYLYRLQGRGTFVRSVKSANMPFSKKMISCSEEIRRQDMVPSRKVLIKKVVKCDYTVAHELRLEVGDPVLHFSRIYYADGSPINFSDGFLSLEDLEGIAEMNLEEQSLTHIVRNEYHLDIEIAEGSLEATMAQGKLLTYLQVDKGFPLLKIHAVSSYMKKGVQKYCEVVNSYYRTDSFKITLQD</sequence>
<dbReference type="PROSITE" id="PS50949">
    <property type="entry name" value="HTH_GNTR"/>
    <property type="match status" value="1"/>
</dbReference>
<dbReference type="InterPro" id="IPR028978">
    <property type="entry name" value="Chorismate_lyase_/UTRA_dom_sf"/>
</dbReference>
<dbReference type="PANTHER" id="PTHR44846">
    <property type="entry name" value="MANNOSYL-D-GLYCERATE TRANSPORT/METABOLISM SYSTEM REPRESSOR MNGR-RELATED"/>
    <property type="match status" value="1"/>
</dbReference>
<dbReference type="Proteomes" id="UP000298347">
    <property type="component" value="Unassembled WGS sequence"/>
</dbReference>
<keyword evidence="1" id="KW-0805">Transcription regulation</keyword>
<dbReference type="Pfam" id="PF07702">
    <property type="entry name" value="UTRA"/>
    <property type="match status" value="1"/>
</dbReference>
<keyword evidence="6" id="KW-1185">Reference proteome</keyword>
<dbReference type="GO" id="GO:0003677">
    <property type="term" value="F:DNA binding"/>
    <property type="evidence" value="ECO:0007669"/>
    <property type="project" value="UniProtKB-KW"/>
</dbReference>
<evidence type="ECO:0000256" key="2">
    <source>
        <dbReference type="ARBA" id="ARBA00023125"/>
    </source>
</evidence>
<dbReference type="AlphaFoldDB" id="A0A4Z0GSM8"/>
<comment type="caution">
    <text evidence="5">The sequence shown here is derived from an EMBL/GenBank/DDBJ whole genome shotgun (WGS) entry which is preliminary data.</text>
</comment>
<dbReference type="EMBL" id="SRJD01000002">
    <property type="protein sequence ID" value="TGA99916.1"/>
    <property type="molecule type" value="Genomic_DNA"/>
</dbReference>
<dbReference type="SMART" id="SM00345">
    <property type="entry name" value="HTH_GNTR"/>
    <property type="match status" value="1"/>
</dbReference>
<keyword evidence="2" id="KW-0238">DNA-binding</keyword>
<dbReference type="Gene3D" id="1.10.10.10">
    <property type="entry name" value="Winged helix-like DNA-binding domain superfamily/Winged helix DNA-binding domain"/>
    <property type="match status" value="1"/>
</dbReference>
<proteinExistence type="predicted"/>
<dbReference type="SMART" id="SM00866">
    <property type="entry name" value="UTRA"/>
    <property type="match status" value="1"/>
</dbReference>
<gene>
    <name evidence="5" type="ORF">E4665_02925</name>
</gene>
<dbReference type="SUPFAM" id="SSF64288">
    <property type="entry name" value="Chorismate lyase-like"/>
    <property type="match status" value="1"/>
</dbReference>
<dbReference type="InterPro" id="IPR011663">
    <property type="entry name" value="UTRA"/>
</dbReference>
<dbReference type="InterPro" id="IPR050679">
    <property type="entry name" value="Bact_HTH_transcr_reg"/>
</dbReference>
<dbReference type="InterPro" id="IPR036388">
    <property type="entry name" value="WH-like_DNA-bd_sf"/>
</dbReference>
<dbReference type="InterPro" id="IPR036390">
    <property type="entry name" value="WH_DNA-bd_sf"/>
</dbReference>
<organism evidence="5 6">
    <name type="scientific">Sporolactobacillus shoreae</name>
    <dbReference type="NCBI Taxonomy" id="1465501"/>
    <lineage>
        <taxon>Bacteria</taxon>
        <taxon>Bacillati</taxon>
        <taxon>Bacillota</taxon>
        <taxon>Bacilli</taxon>
        <taxon>Bacillales</taxon>
        <taxon>Sporolactobacillaceae</taxon>
        <taxon>Sporolactobacillus</taxon>
    </lineage>
</organism>
<dbReference type="PANTHER" id="PTHR44846:SF1">
    <property type="entry name" value="MANNOSYL-D-GLYCERATE TRANSPORT_METABOLISM SYSTEM REPRESSOR MNGR-RELATED"/>
    <property type="match status" value="1"/>
</dbReference>
<name>A0A4Z0GSM8_9BACL</name>
<protein>
    <submittedName>
        <fullName evidence="5">GntR family transcriptional regulator</fullName>
    </submittedName>
</protein>
<dbReference type="Pfam" id="PF00392">
    <property type="entry name" value="GntR"/>
    <property type="match status" value="1"/>
</dbReference>
<reference evidence="5 6" key="1">
    <citation type="journal article" date="2015" name="Int. J. Syst. Evol. Microbiol.">
        <title>Sporolactobacillus shoreae sp. nov. and Sporolactobacillus spathodeae sp. nov., two spore-forming lactic acid bacteria isolated from tree barks in Thailand.</title>
        <authorList>
            <person name="Thamacharoensuk T."/>
            <person name="Kitahara M."/>
            <person name="Ohkuma M."/>
            <person name="Thongchul N."/>
            <person name="Tanasupawat S."/>
        </authorList>
    </citation>
    <scope>NUCLEOTIDE SEQUENCE [LARGE SCALE GENOMIC DNA]</scope>
    <source>
        <strain evidence="5 6">BK92</strain>
    </source>
</reference>
<accession>A0A4Z0GSM8</accession>
<dbReference type="GO" id="GO:0003700">
    <property type="term" value="F:DNA-binding transcription factor activity"/>
    <property type="evidence" value="ECO:0007669"/>
    <property type="project" value="InterPro"/>
</dbReference>
<evidence type="ECO:0000256" key="3">
    <source>
        <dbReference type="ARBA" id="ARBA00023163"/>
    </source>
</evidence>
<evidence type="ECO:0000313" key="6">
    <source>
        <dbReference type="Proteomes" id="UP000298347"/>
    </source>
</evidence>
<feature type="domain" description="HTH gntR-type" evidence="4">
    <location>
        <begin position="13"/>
        <end position="81"/>
    </location>
</feature>
<dbReference type="SUPFAM" id="SSF46785">
    <property type="entry name" value="Winged helix' DNA-binding domain"/>
    <property type="match status" value="1"/>
</dbReference>
<dbReference type="PRINTS" id="PR00035">
    <property type="entry name" value="HTHGNTR"/>
</dbReference>
<evidence type="ECO:0000256" key="1">
    <source>
        <dbReference type="ARBA" id="ARBA00023015"/>
    </source>
</evidence>
<dbReference type="CDD" id="cd07377">
    <property type="entry name" value="WHTH_GntR"/>
    <property type="match status" value="1"/>
</dbReference>
<dbReference type="Gene3D" id="3.40.1410.10">
    <property type="entry name" value="Chorismate lyase-like"/>
    <property type="match status" value="1"/>
</dbReference>
<dbReference type="InterPro" id="IPR000524">
    <property type="entry name" value="Tscrpt_reg_HTH_GntR"/>
</dbReference>
<evidence type="ECO:0000259" key="4">
    <source>
        <dbReference type="PROSITE" id="PS50949"/>
    </source>
</evidence>